<feature type="domain" description="NADPH-dependent reductive aminase-like C-terminal" evidence="2">
    <location>
        <begin position="159"/>
        <end position="281"/>
    </location>
</feature>
<dbReference type="InterPro" id="IPR013328">
    <property type="entry name" value="6PGD_dom2"/>
</dbReference>
<evidence type="ECO:0000259" key="2">
    <source>
        <dbReference type="Pfam" id="PF21761"/>
    </source>
</evidence>
<gene>
    <name evidence="3" type="ORF">ACFO0B_21990</name>
</gene>
<dbReference type="InterPro" id="IPR036291">
    <property type="entry name" value="NAD(P)-bd_dom_sf"/>
</dbReference>
<dbReference type="PANTHER" id="PTHR43580">
    <property type="entry name" value="OXIDOREDUCTASE GLYR1-RELATED"/>
    <property type="match status" value="1"/>
</dbReference>
<dbReference type="InterPro" id="IPR006115">
    <property type="entry name" value="6PGDH_NADP-bd"/>
</dbReference>
<dbReference type="InterPro" id="IPR051265">
    <property type="entry name" value="HIBADH-related_NP60_sf"/>
</dbReference>
<name>A0ABV8DWZ1_9NOCA</name>
<dbReference type="RefSeq" id="WP_378614415.1">
    <property type="nucleotide sequence ID" value="NZ_JBHSAX010000017.1"/>
</dbReference>
<dbReference type="Pfam" id="PF03446">
    <property type="entry name" value="NAD_binding_2"/>
    <property type="match status" value="1"/>
</dbReference>
<dbReference type="Proteomes" id="UP001595696">
    <property type="component" value="Unassembled WGS sequence"/>
</dbReference>
<evidence type="ECO:0000259" key="1">
    <source>
        <dbReference type="Pfam" id="PF03446"/>
    </source>
</evidence>
<keyword evidence="3" id="KW-0560">Oxidoreductase</keyword>
<dbReference type="Gene3D" id="3.40.50.720">
    <property type="entry name" value="NAD(P)-binding Rossmann-like Domain"/>
    <property type="match status" value="1"/>
</dbReference>
<dbReference type="EMBL" id="JBHSAX010000017">
    <property type="protein sequence ID" value="MFC3964665.1"/>
    <property type="molecule type" value="Genomic_DNA"/>
</dbReference>
<evidence type="ECO:0000313" key="3">
    <source>
        <dbReference type="EMBL" id="MFC3964665.1"/>
    </source>
</evidence>
<comment type="caution">
    <text evidence="3">The sequence shown here is derived from an EMBL/GenBank/DDBJ whole genome shotgun (WGS) entry which is preliminary data.</text>
</comment>
<dbReference type="GO" id="GO:0016491">
    <property type="term" value="F:oxidoreductase activity"/>
    <property type="evidence" value="ECO:0007669"/>
    <property type="project" value="UniProtKB-KW"/>
</dbReference>
<feature type="domain" description="6-phosphogluconate dehydrogenase NADP-binding" evidence="1">
    <location>
        <begin position="6"/>
        <end position="152"/>
    </location>
</feature>
<proteinExistence type="predicted"/>
<dbReference type="EC" id="1.1.-.-" evidence="3"/>
<protein>
    <submittedName>
        <fullName evidence="3">NAD(P)-dependent oxidoreductase</fullName>
        <ecNumber evidence="3">1.1.-.-</ecNumber>
    </submittedName>
</protein>
<sequence length="287" mass="29351">MTSTPVTVLGLGRMGAAIAALLLRTGHPVTVWNRTPGRGADLTGATVATELADAVAASPLIVSVSASTTTAAETLLPLGPALRGRTVLNVATGRPDQARDLAAALEPHGARFLDGAMLAVPQTLGTPESVLLHSGSESARAEYADVLAAWGTARYLGTDPGAAALRDMAVLGGMYGLFAGFFQATAMVGGSARPFTDDLLLPWLRSVLDLLPMLADEIDSGEYPVSFSDLAVNRSGLADIQATATGAGVRTGLLDPLLRIFEEQEAAGHGTASFSRAVAALHPAAVD</sequence>
<dbReference type="Gene3D" id="1.10.1040.10">
    <property type="entry name" value="N-(1-d-carboxylethyl)-l-norvaline Dehydrogenase, domain 2"/>
    <property type="match status" value="1"/>
</dbReference>
<dbReference type="Pfam" id="PF21761">
    <property type="entry name" value="RedAm-like_C"/>
    <property type="match status" value="1"/>
</dbReference>
<evidence type="ECO:0000313" key="4">
    <source>
        <dbReference type="Proteomes" id="UP001595696"/>
    </source>
</evidence>
<reference evidence="4" key="1">
    <citation type="journal article" date="2019" name="Int. J. Syst. Evol. Microbiol.">
        <title>The Global Catalogue of Microorganisms (GCM) 10K type strain sequencing project: providing services to taxonomists for standard genome sequencing and annotation.</title>
        <authorList>
            <consortium name="The Broad Institute Genomics Platform"/>
            <consortium name="The Broad Institute Genome Sequencing Center for Infectious Disease"/>
            <person name="Wu L."/>
            <person name="Ma J."/>
        </authorList>
    </citation>
    <scope>NUCLEOTIDE SEQUENCE [LARGE SCALE GENOMIC DNA]</scope>
    <source>
        <strain evidence="4">CGMCC 4.7330</strain>
    </source>
</reference>
<dbReference type="InterPro" id="IPR048666">
    <property type="entry name" value="RedAm-like_C"/>
</dbReference>
<accession>A0ABV8DWZ1</accession>
<organism evidence="3 4">
    <name type="scientific">Nocardia jiangsuensis</name>
    <dbReference type="NCBI Taxonomy" id="1691563"/>
    <lineage>
        <taxon>Bacteria</taxon>
        <taxon>Bacillati</taxon>
        <taxon>Actinomycetota</taxon>
        <taxon>Actinomycetes</taxon>
        <taxon>Mycobacteriales</taxon>
        <taxon>Nocardiaceae</taxon>
        <taxon>Nocardia</taxon>
    </lineage>
</organism>
<dbReference type="PANTHER" id="PTHR43580:SF2">
    <property type="entry name" value="CYTOKINE-LIKE NUCLEAR FACTOR N-PAC"/>
    <property type="match status" value="1"/>
</dbReference>
<keyword evidence="4" id="KW-1185">Reference proteome</keyword>
<dbReference type="SUPFAM" id="SSF51735">
    <property type="entry name" value="NAD(P)-binding Rossmann-fold domains"/>
    <property type="match status" value="1"/>
</dbReference>